<evidence type="ECO:0000313" key="3">
    <source>
        <dbReference type="EMBL" id="WLS44162.1"/>
    </source>
</evidence>
<feature type="transmembrane region" description="Helical" evidence="2">
    <location>
        <begin position="133"/>
        <end position="151"/>
    </location>
</feature>
<evidence type="ECO:0000313" key="4">
    <source>
        <dbReference type="Proteomes" id="UP001235874"/>
    </source>
</evidence>
<keyword evidence="2" id="KW-0812">Transmembrane</keyword>
<keyword evidence="4" id="KW-1185">Reference proteome</keyword>
<feature type="transmembrane region" description="Helical" evidence="2">
    <location>
        <begin position="242"/>
        <end position="263"/>
    </location>
</feature>
<feature type="compositionally biased region" description="Pro residues" evidence="1">
    <location>
        <begin position="15"/>
        <end position="27"/>
    </location>
</feature>
<feature type="transmembrane region" description="Helical" evidence="2">
    <location>
        <begin position="157"/>
        <end position="174"/>
    </location>
</feature>
<keyword evidence="2" id="KW-1133">Transmembrane helix</keyword>
<proteinExistence type="predicted"/>
<feature type="transmembrane region" description="Helical" evidence="2">
    <location>
        <begin position="70"/>
        <end position="96"/>
    </location>
</feature>
<reference evidence="3 4" key="1">
    <citation type="submission" date="2023-07" db="EMBL/GenBank/DDBJ databases">
        <title>Micromonospora profundi TRM 95458 converts glycerol to a new osmotic compound.</title>
        <authorList>
            <person name="Lu D."/>
        </authorList>
    </citation>
    <scope>NUCLEOTIDE SEQUENCE [LARGE SCALE GENOMIC DNA]</scope>
    <source>
        <strain evidence="3 4">TRM95458</strain>
    </source>
</reference>
<feature type="transmembrane region" description="Helical" evidence="2">
    <location>
        <begin position="102"/>
        <end position="121"/>
    </location>
</feature>
<dbReference type="RefSeq" id="WP_306271544.1">
    <property type="nucleotide sequence ID" value="NZ_CP130472.1"/>
</dbReference>
<sequence length="322" mass="33951">MGQTETHADTLVAPPTEPQPPTKPPNHTPANHAPLDNPPSGNAPPDDAPLDNDPPGGGTRRLLWHLGEMAIAMIAGMLLLGPVWDTAGALLGIAGALGRPEVAALVMATNMTIGMSVWMRYRAHGWDAVGEMAAAMYVPFLLLFAPMWAGLLDADAMLLGGHLLMVPAMVLVALRHRHATPVAVRRHPAVVALARRWPTGLALLMTVDMWVDPDLLSPWTMLVLPGAYLLIGVARRTLRGPGVLATQLLGLAGWVGLALVAVAAGGRTAGWLVAFGWLAHAGWDLAHHRTGRVVPRAFSEWCGVLDAAIAATMIFALLSIGG</sequence>
<feature type="region of interest" description="Disordered" evidence="1">
    <location>
        <begin position="1"/>
        <end position="59"/>
    </location>
</feature>
<accession>A0AAJ6HQ51</accession>
<dbReference type="EMBL" id="CP130472">
    <property type="protein sequence ID" value="WLS44162.1"/>
    <property type="molecule type" value="Genomic_DNA"/>
</dbReference>
<gene>
    <name evidence="3" type="ORF">Q3V37_22550</name>
</gene>
<protein>
    <submittedName>
        <fullName evidence="3">Uncharacterized protein</fullName>
    </submittedName>
</protein>
<name>A0AAJ6HQ51_9ACTN</name>
<feature type="transmembrane region" description="Helical" evidence="2">
    <location>
        <begin position="217"/>
        <end position="235"/>
    </location>
</feature>
<keyword evidence="2" id="KW-0472">Membrane</keyword>
<evidence type="ECO:0000256" key="2">
    <source>
        <dbReference type="SAM" id="Phobius"/>
    </source>
</evidence>
<dbReference type="AlphaFoldDB" id="A0AAJ6HQ51"/>
<evidence type="ECO:0000256" key="1">
    <source>
        <dbReference type="SAM" id="MobiDB-lite"/>
    </source>
</evidence>
<dbReference type="KEGG" id="mprn:Q3V37_22550"/>
<feature type="transmembrane region" description="Helical" evidence="2">
    <location>
        <begin position="298"/>
        <end position="320"/>
    </location>
</feature>
<dbReference type="Proteomes" id="UP001235874">
    <property type="component" value="Chromosome"/>
</dbReference>
<organism evidence="3 4">
    <name type="scientific">Micromonospora profundi</name>
    <dbReference type="NCBI Taxonomy" id="1420889"/>
    <lineage>
        <taxon>Bacteria</taxon>
        <taxon>Bacillati</taxon>
        <taxon>Actinomycetota</taxon>
        <taxon>Actinomycetes</taxon>
        <taxon>Micromonosporales</taxon>
        <taxon>Micromonosporaceae</taxon>
        <taxon>Micromonospora</taxon>
    </lineage>
</organism>